<reference evidence="1" key="1">
    <citation type="journal article" date="2020" name="Nature">
        <title>Giant virus diversity and host interactions through global metagenomics.</title>
        <authorList>
            <person name="Schulz F."/>
            <person name="Roux S."/>
            <person name="Paez-Espino D."/>
            <person name="Jungbluth S."/>
            <person name="Walsh D.A."/>
            <person name="Denef V.J."/>
            <person name="McMahon K.D."/>
            <person name="Konstantinidis K.T."/>
            <person name="Eloe-Fadrosh E.A."/>
            <person name="Kyrpides N.C."/>
            <person name="Woyke T."/>
        </authorList>
    </citation>
    <scope>NUCLEOTIDE SEQUENCE</scope>
    <source>
        <strain evidence="1">GVMAG-M-3300020727-4</strain>
    </source>
</reference>
<dbReference type="AlphaFoldDB" id="A0A6C0CEZ5"/>
<dbReference type="EMBL" id="MN739403">
    <property type="protein sequence ID" value="QHT02883.1"/>
    <property type="molecule type" value="Genomic_DNA"/>
</dbReference>
<accession>A0A6C0CEZ5</accession>
<name>A0A6C0CEZ5_9ZZZZ</name>
<evidence type="ECO:0000313" key="1">
    <source>
        <dbReference type="EMBL" id="QHT02883.1"/>
    </source>
</evidence>
<sequence>MEEVVEFIVQNISSEMPEHYRYGYVYKEDGEDDCFESLLSINEWFKKKLDEQLDKEEISYNSLEVCDNRTNVIMVFTYKNKRCEISEKFGREDYWVILIREAI</sequence>
<protein>
    <submittedName>
        <fullName evidence="1">Uncharacterized protein</fullName>
    </submittedName>
</protein>
<organism evidence="1">
    <name type="scientific">viral metagenome</name>
    <dbReference type="NCBI Taxonomy" id="1070528"/>
    <lineage>
        <taxon>unclassified sequences</taxon>
        <taxon>metagenomes</taxon>
        <taxon>organismal metagenomes</taxon>
    </lineage>
</organism>
<proteinExistence type="predicted"/>